<comment type="caution">
    <text evidence="1">The sequence shown here is derived from an EMBL/GenBank/DDBJ whole genome shotgun (WGS) entry which is preliminary data.</text>
</comment>
<evidence type="ECO:0000313" key="1">
    <source>
        <dbReference type="EMBL" id="GGN89299.1"/>
    </source>
</evidence>
<dbReference type="EMBL" id="BMNE01000005">
    <property type="protein sequence ID" value="GGN89299.1"/>
    <property type="molecule type" value="Genomic_DNA"/>
</dbReference>
<reference evidence="2" key="1">
    <citation type="journal article" date="2019" name="Int. J. Syst. Evol. Microbiol.">
        <title>The Global Catalogue of Microorganisms (GCM) 10K type strain sequencing project: providing services to taxonomists for standard genome sequencing and annotation.</title>
        <authorList>
            <consortium name="The Broad Institute Genomics Platform"/>
            <consortium name="The Broad Institute Genome Sequencing Center for Infectious Disease"/>
            <person name="Wu L."/>
            <person name="Ma J."/>
        </authorList>
    </citation>
    <scope>NUCLEOTIDE SEQUENCE [LARGE SCALE GENOMIC DNA]</scope>
    <source>
        <strain evidence="2">CGMCC 4.7329</strain>
    </source>
</reference>
<organism evidence="1 2">
    <name type="scientific">Nocardia rhizosphaerihabitans</name>
    <dbReference type="NCBI Taxonomy" id="1691570"/>
    <lineage>
        <taxon>Bacteria</taxon>
        <taxon>Bacillati</taxon>
        <taxon>Actinomycetota</taxon>
        <taxon>Actinomycetes</taxon>
        <taxon>Mycobacteriales</taxon>
        <taxon>Nocardiaceae</taxon>
        <taxon>Nocardia</taxon>
    </lineage>
</organism>
<keyword evidence="2" id="KW-1185">Reference proteome</keyword>
<accession>A0ABQ2KPC0</accession>
<name>A0ABQ2KPC0_9NOCA</name>
<proteinExistence type="predicted"/>
<dbReference type="Proteomes" id="UP000658127">
    <property type="component" value="Unassembled WGS sequence"/>
</dbReference>
<sequence>MSGAARAGAQSRSPGTAIHTAVLTDIHLLSNVAPTVPHTRDTAQLIYAAEG</sequence>
<evidence type="ECO:0000313" key="2">
    <source>
        <dbReference type="Proteomes" id="UP000658127"/>
    </source>
</evidence>
<gene>
    <name evidence="1" type="ORF">GCM10011610_47450</name>
</gene>
<protein>
    <submittedName>
        <fullName evidence="1">Uncharacterized protein</fullName>
    </submittedName>
</protein>